<name>A0A0E9V502_ANGAN</name>
<accession>A0A0E9V502</accession>
<sequence length="44" mass="5146">MHKRMSPALATLVATAVQRRLRQITPLHPPNQQWWETHLPGLYT</sequence>
<organism evidence="1">
    <name type="scientific">Anguilla anguilla</name>
    <name type="common">European freshwater eel</name>
    <name type="synonym">Muraena anguilla</name>
    <dbReference type="NCBI Taxonomy" id="7936"/>
    <lineage>
        <taxon>Eukaryota</taxon>
        <taxon>Metazoa</taxon>
        <taxon>Chordata</taxon>
        <taxon>Craniata</taxon>
        <taxon>Vertebrata</taxon>
        <taxon>Euteleostomi</taxon>
        <taxon>Actinopterygii</taxon>
        <taxon>Neopterygii</taxon>
        <taxon>Teleostei</taxon>
        <taxon>Anguilliformes</taxon>
        <taxon>Anguillidae</taxon>
        <taxon>Anguilla</taxon>
    </lineage>
</organism>
<reference evidence="1" key="2">
    <citation type="journal article" date="2015" name="Fish Shellfish Immunol.">
        <title>Early steps in the European eel (Anguilla anguilla)-Vibrio vulnificus interaction in the gills: Role of the RtxA13 toxin.</title>
        <authorList>
            <person name="Callol A."/>
            <person name="Pajuelo D."/>
            <person name="Ebbesson L."/>
            <person name="Teles M."/>
            <person name="MacKenzie S."/>
            <person name="Amaro C."/>
        </authorList>
    </citation>
    <scope>NUCLEOTIDE SEQUENCE</scope>
</reference>
<proteinExistence type="predicted"/>
<protein>
    <submittedName>
        <fullName evidence="1">Uncharacterized protein</fullName>
    </submittedName>
</protein>
<reference evidence="1" key="1">
    <citation type="submission" date="2014-11" db="EMBL/GenBank/DDBJ databases">
        <authorList>
            <person name="Amaro Gonzalez C."/>
        </authorList>
    </citation>
    <scope>NUCLEOTIDE SEQUENCE</scope>
</reference>
<dbReference type="AlphaFoldDB" id="A0A0E9V502"/>
<evidence type="ECO:0000313" key="1">
    <source>
        <dbReference type="EMBL" id="JAH72298.1"/>
    </source>
</evidence>
<dbReference type="EMBL" id="GBXM01036279">
    <property type="protein sequence ID" value="JAH72298.1"/>
    <property type="molecule type" value="Transcribed_RNA"/>
</dbReference>